<evidence type="ECO:0000256" key="2">
    <source>
        <dbReference type="ARBA" id="ARBA00022692"/>
    </source>
</evidence>
<name>A0A250X9G2_9CHLO</name>
<comment type="subcellular location">
    <subcellularLocation>
        <location evidence="1">Membrane</location>
        <topology evidence="1">Multi-pass membrane protein</topology>
    </subcellularLocation>
</comment>
<dbReference type="Pfam" id="PF02466">
    <property type="entry name" value="Tim17"/>
    <property type="match status" value="1"/>
</dbReference>
<dbReference type="EMBL" id="BEGY01000045">
    <property type="protein sequence ID" value="GAX79697.1"/>
    <property type="molecule type" value="Genomic_DNA"/>
</dbReference>
<reference evidence="5 6" key="1">
    <citation type="submission" date="2017-08" db="EMBL/GenBank/DDBJ databases">
        <title>Acidophilic green algal genome provides insights into adaptation to an acidic environment.</title>
        <authorList>
            <person name="Hirooka S."/>
            <person name="Hirose Y."/>
            <person name="Kanesaki Y."/>
            <person name="Higuchi S."/>
            <person name="Fujiwara T."/>
            <person name="Onuma R."/>
            <person name="Era A."/>
            <person name="Ohbayashi R."/>
            <person name="Uzuka A."/>
            <person name="Nozaki H."/>
            <person name="Yoshikawa H."/>
            <person name="Miyagishima S.Y."/>
        </authorList>
    </citation>
    <scope>NUCLEOTIDE SEQUENCE [LARGE SCALE GENOMIC DNA]</scope>
    <source>
        <strain evidence="5 6">NIES-2499</strain>
    </source>
</reference>
<dbReference type="PANTHER" id="PTHR14110:SF6">
    <property type="entry name" value="OS04G0405100 PROTEIN"/>
    <property type="match status" value="1"/>
</dbReference>
<evidence type="ECO:0000313" key="6">
    <source>
        <dbReference type="Proteomes" id="UP000232323"/>
    </source>
</evidence>
<dbReference type="InterPro" id="IPR039175">
    <property type="entry name" value="TIM22"/>
</dbReference>
<dbReference type="AlphaFoldDB" id="A0A250X9G2"/>
<dbReference type="GO" id="GO:0042721">
    <property type="term" value="C:TIM22 mitochondrial import inner membrane insertion complex"/>
    <property type="evidence" value="ECO:0007669"/>
    <property type="project" value="InterPro"/>
</dbReference>
<evidence type="ECO:0008006" key="7">
    <source>
        <dbReference type="Google" id="ProtNLM"/>
    </source>
</evidence>
<dbReference type="CDD" id="cd09487">
    <property type="entry name" value="SAM_superfamily"/>
    <property type="match status" value="1"/>
</dbReference>
<keyword evidence="2" id="KW-0812">Transmembrane</keyword>
<keyword evidence="4" id="KW-0472">Membrane</keyword>
<evidence type="ECO:0000256" key="3">
    <source>
        <dbReference type="ARBA" id="ARBA00022989"/>
    </source>
</evidence>
<proteinExistence type="predicted"/>
<evidence type="ECO:0000256" key="1">
    <source>
        <dbReference type="ARBA" id="ARBA00004141"/>
    </source>
</evidence>
<evidence type="ECO:0000256" key="4">
    <source>
        <dbReference type="ARBA" id="ARBA00023136"/>
    </source>
</evidence>
<dbReference type="InterPro" id="IPR013761">
    <property type="entry name" value="SAM/pointed_sf"/>
</dbReference>
<accession>A0A250X9G2</accession>
<dbReference type="SUPFAM" id="SSF47769">
    <property type="entry name" value="SAM/Pointed domain"/>
    <property type="match status" value="1"/>
</dbReference>
<keyword evidence="6" id="KW-1185">Reference proteome</keyword>
<organism evidence="5 6">
    <name type="scientific">Chlamydomonas eustigma</name>
    <dbReference type="NCBI Taxonomy" id="1157962"/>
    <lineage>
        <taxon>Eukaryota</taxon>
        <taxon>Viridiplantae</taxon>
        <taxon>Chlorophyta</taxon>
        <taxon>core chlorophytes</taxon>
        <taxon>Chlorophyceae</taxon>
        <taxon>CS clade</taxon>
        <taxon>Chlamydomonadales</taxon>
        <taxon>Chlamydomonadaceae</taxon>
        <taxon>Chlamydomonas</taxon>
    </lineage>
</organism>
<dbReference type="GO" id="GO:0009706">
    <property type="term" value="C:chloroplast inner membrane"/>
    <property type="evidence" value="ECO:0007669"/>
    <property type="project" value="TreeGrafter"/>
</dbReference>
<dbReference type="Proteomes" id="UP000232323">
    <property type="component" value="Unassembled WGS sequence"/>
</dbReference>
<protein>
    <recommendedName>
        <fullName evidence="7">SAM domain-containing protein</fullName>
    </recommendedName>
</protein>
<sequence length="260" mass="27663">MSQAITITGIGPLDFGKLQKDWEKWIAAQPLAVEVAFVTLQSALTGAGFGYLLGSMSNIDPTGAAADANPAMAAQFKMLQAGGPWVQARNLAALMGTNAGLTCAIKKLRGGKEDVYGSMGASFGSGVVYSLVSGSPNPFQAAVTTGIAFALFNGLFYQIGQAFKPEHPDTDYDRGCYMLKTLGLQKYQENLKKGLLTDPTIMLWNESALCEAKIPPGPRLLILHHLDQFRNPSSVLKPALPLPPLPPLSEQQLAVAGSRK</sequence>
<comment type="caution">
    <text evidence="5">The sequence shown here is derived from an EMBL/GenBank/DDBJ whole genome shotgun (WGS) entry which is preliminary data.</text>
</comment>
<gene>
    <name evidence="5" type="ORF">CEUSTIGMA_g7138.t1</name>
</gene>
<dbReference type="GO" id="GO:0008320">
    <property type="term" value="F:protein transmembrane transporter activity"/>
    <property type="evidence" value="ECO:0007669"/>
    <property type="project" value="TreeGrafter"/>
</dbReference>
<evidence type="ECO:0000313" key="5">
    <source>
        <dbReference type="EMBL" id="GAX79697.1"/>
    </source>
</evidence>
<keyword evidence="3" id="KW-1133">Transmembrane helix</keyword>
<dbReference type="GO" id="GO:0045036">
    <property type="term" value="P:protein targeting to chloroplast"/>
    <property type="evidence" value="ECO:0007669"/>
    <property type="project" value="TreeGrafter"/>
</dbReference>
<dbReference type="PANTHER" id="PTHR14110">
    <property type="entry name" value="MITOCHONDRIAL IMPORT INNER MEMBRANE TRANSLOCASE SUBUNIT TIM22"/>
    <property type="match status" value="1"/>
</dbReference>
<dbReference type="OrthoDB" id="507126at2759"/>
<dbReference type="STRING" id="1157962.A0A250X9G2"/>
<dbReference type="GO" id="GO:0045039">
    <property type="term" value="P:protein insertion into mitochondrial inner membrane"/>
    <property type="evidence" value="ECO:0007669"/>
    <property type="project" value="InterPro"/>
</dbReference>